<gene>
    <name evidence="1" type="ORF">DCC88_04120</name>
</gene>
<protein>
    <submittedName>
        <fullName evidence="1">Uncharacterized protein</fullName>
    </submittedName>
</protein>
<sequence>MINYFFTANFIIVILLVTSCSFFHKATLTVNVENSGMPVENSLVTLYSVGKYRSDPFKIIEVVTPKNGLVKLQLDFSKIEILKIVVQNHNIETLYYPEIKYLNPPKWWQDHDLVLNIKLSSWKLKHQAINNKFIQQEMPLIPIFDFPDIPLTDSISIDQMEATLLPEQSKEILSFSSKIQSNFNKNLQEYKKFNNESFKTIVNNKNVLFEEALNIAITAKGLPLEGAHVFAVKNASQSIIYLGSSDTKGILNVSIPTNRRVDSFIFKKPSYVTVLKPLSAGSGKKSFSVEMQEGITTEFLLQSFAYGIGRGFDKSKLLANGLKLDVSGLSGFVVTQKPIDEKVQIEIEQNLALPQKIDSKTLVKSLSLNTVNNNIPTIYVSSITPYKPAIGLVEPILSGELQTHQSWRRLRREFFTRFMNDFSIRGMIFDDVLKMANSIALSPYQMAKTGWAHTTFASELDVLMEIKYLESEEENDFTLAGLIYDKSGKIIFEQNMPIKNDAESEKVAAKMYQNLISNLPIEGHIIKKENDNFTLNLGKLQSVIEGDQFVAFGQKHSYAPPDKPIAILQVKSVSDKESIINPITGKEILQTTEVVRVIRYPEKIIQKDFQTQVAQVQ</sequence>
<dbReference type="Proteomes" id="UP000253934">
    <property type="component" value="Unassembled WGS sequence"/>
</dbReference>
<dbReference type="EMBL" id="QOVW01000058">
    <property type="protein sequence ID" value="RDB36619.1"/>
    <property type="molecule type" value="Genomic_DNA"/>
</dbReference>
<keyword evidence="2" id="KW-1185">Reference proteome</keyword>
<reference evidence="1" key="1">
    <citation type="submission" date="2018-04" db="EMBL/GenBank/DDBJ databases">
        <title>Draft genome sequence of the Candidatus Spirobacillus cienkowskii, a pathogen of freshwater Daphnia species, reconstructed from hemolymph metagenomic reads.</title>
        <authorList>
            <person name="Bresciani L."/>
            <person name="Lemos L.N."/>
            <person name="Wale N."/>
            <person name="Lin J.Y."/>
            <person name="Fernandes G.R."/>
            <person name="Duffy M.A."/>
            <person name="Rodrigues J.M."/>
        </authorList>
    </citation>
    <scope>NUCLEOTIDE SEQUENCE [LARGE SCALE GENOMIC DNA]</scope>
    <source>
        <strain evidence="1">Binning01</strain>
    </source>
</reference>
<evidence type="ECO:0000313" key="2">
    <source>
        <dbReference type="Proteomes" id="UP000253934"/>
    </source>
</evidence>
<accession>A0A369KPM1</accession>
<evidence type="ECO:0000313" key="1">
    <source>
        <dbReference type="EMBL" id="RDB36619.1"/>
    </source>
</evidence>
<dbReference type="AlphaFoldDB" id="A0A369KPM1"/>
<name>A0A369KPM1_9BACT</name>
<comment type="caution">
    <text evidence="1">The sequence shown here is derived from an EMBL/GenBank/DDBJ whole genome shotgun (WGS) entry which is preliminary data.</text>
</comment>
<proteinExistence type="predicted"/>
<organism evidence="1 2">
    <name type="scientific">Spirobacillus cienkowskii</name>
    <dbReference type="NCBI Taxonomy" id="495820"/>
    <lineage>
        <taxon>Bacteria</taxon>
        <taxon>Pseudomonadati</taxon>
        <taxon>Bdellovibrionota</taxon>
        <taxon>Oligoflexia</taxon>
        <taxon>Silvanigrellales</taxon>
        <taxon>Spirobacillus</taxon>
    </lineage>
</organism>